<protein>
    <recommendedName>
        <fullName evidence="7">Extracellular metalloproteinase</fullName>
        <ecNumber evidence="7">3.4.24.-</ecNumber>
    </recommendedName>
    <alternativeName>
        <fullName evidence="7">Fungalysin</fullName>
    </alternativeName>
</protein>
<evidence type="ECO:0000256" key="4">
    <source>
        <dbReference type="ARBA" id="ARBA00022833"/>
    </source>
</evidence>
<keyword evidence="4 6" id="KW-0862">Zinc</keyword>
<keyword evidence="7" id="KW-0865">Zymogen</keyword>
<feature type="domain" description="FTP" evidence="8">
    <location>
        <begin position="97"/>
        <end position="133"/>
    </location>
</feature>
<keyword evidence="7" id="KW-0732">Signal</keyword>
<sequence length="360" mass="39020">MQFSSYFFRFLYAAIILASTASALSFSGDAKSMTIGAIESFHPESCFETFDVDGIEHPVSARGEFSLEDAAVSFVQSRLNITSAAAAFRTGYANDVVQHAYIHQQINGIPVANAVANVAFNKDNRVVSFGSSFVQPSSVPSNTPSISVADAIAKAENALAGAYNGHPTTLEFVAKEDGSVALTHVVQIQDDNQDMWVEAFVDAHSGEIAHLTDFGAHALYRALPLREQDVTQGFRMIQHPQNTASSQLGWHNTGAKKTTDTSGNNVIAFVRGKGGVRYTTEQSSAPLIFNYTQDPTKNPNATRANVHAARVNAFYVVNTIHNISYLYGFTERAFNFQNTNFGKGGQGNDRVEVSVQDTRA</sequence>
<dbReference type="SUPFAM" id="SSF55486">
    <property type="entry name" value="Metalloproteases ('zincins'), catalytic domain"/>
    <property type="match status" value="1"/>
</dbReference>
<gene>
    <name evidence="9" type="primary">Q6WIH1</name>
</gene>
<accession>A0A5K1K078</accession>
<dbReference type="Gene3D" id="3.10.170.10">
    <property type="match status" value="1"/>
</dbReference>
<feature type="binding site" evidence="6">
    <location>
        <position position="217"/>
    </location>
    <ligand>
        <name>Zn(2+)</name>
        <dbReference type="ChEBI" id="CHEBI:29105"/>
        <note>catalytic</note>
    </ligand>
</feature>
<dbReference type="GO" id="GO:0004222">
    <property type="term" value="F:metalloendopeptidase activity"/>
    <property type="evidence" value="ECO:0007669"/>
    <property type="project" value="InterPro"/>
</dbReference>
<keyword evidence="3 7" id="KW-0378">Hydrolase</keyword>
<evidence type="ECO:0000256" key="5">
    <source>
        <dbReference type="ARBA" id="ARBA00023049"/>
    </source>
</evidence>
<dbReference type="EC" id="3.4.24.-" evidence="7"/>
<comment type="subcellular location">
    <subcellularLocation>
        <location evidence="7">Secreted</location>
    </subcellularLocation>
</comment>
<dbReference type="Pfam" id="PF02128">
    <property type="entry name" value="Peptidase_M36"/>
    <property type="match status" value="1"/>
</dbReference>
<evidence type="ECO:0000256" key="6">
    <source>
        <dbReference type="PIRSR" id="PIRSR601842-2"/>
    </source>
</evidence>
<reference evidence="9" key="1">
    <citation type="submission" date="2019-10" db="EMBL/GenBank/DDBJ databases">
        <authorList>
            <person name="Nor Muhammad N."/>
        </authorList>
    </citation>
    <scope>NUCLEOTIDE SEQUENCE</scope>
</reference>
<evidence type="ECO:0000256" key="3">
    <source>
        <dbReference type="ARBA" id="ARBA00022801"/>
    </source>
</evidence>
<dbReference type="GO" id="GO:0006508">
    <property type="term" value="P:proteolysis"/>
    <property type="evidence" value="ECO:0007669"/>
    <property type="project" value="UniProtKB-KW"/>
</dbReference>
<keyword evidence="1 7" id="KW-0645">Protease</keyword>
<keyword evidence="2 6" id="KW-0479">Metal-binding</keyword>
<organism evidence="9">
    <name type="scientific">Ganoderma boninense</name>
    <dbReference type="NCBI Taxonomy" id="34458"/>
    <lineage>
        <taxon>Eukaryota</taxon>
        <taxon>Fungi</taxon>
        <taxon>Dikarya</taxon>
        <taxon>Basidiomycota</taxon>
        <taxon>Agaricomycotina</taxon>
        <taxon>Agaricomycetes</taxon>
        <taxon>Polyporales</taxon>
        <taxon>Polyporaceae</taxon>
        <taxon>Ganoderma</taxon>
    </lineage>
</organism>
<comment type="cofactor">
    <cofactor evidence="6">
        <name>Zn(2+)</name>
        <dbReference type="ChEBI" id="CHEBI:29105"/>
    </cofactor>
    <text evidence="6">Binds 1 zinc ion per subunit.</text>
</comment>
<evidence type="ECO:0000256" key="7">
    <source>
        <dbReference type="RuleBase" id="RU364017"/>
    </source>
</evidence>
<dbReference type="GO" id="GO:0008270">
    <property type="term" value="F:zinc ion binding"/>
    <property type="evidence" value="ECO:0007669"/>
    <property type="project" value="InterPro"/>
</dbReference>
<dbReference type="PANTHER" id="PTHR33478:SF1">
    <property type="entry name" value="EXTRACELLULAR METALLOPROTEINASE MEP"/>
    <property type="match status" value="1"/>
</dbReference>
<comment type="similarity">
    <text evidence="7">Belongs to the peptidase M36 family.</text>
</comment>
<evidence type="ECO:0000256" key="2">
    <source>
        <dbReference type="ARBA" id="ARBA00022723"/>
    </source>
</evidence>
<dbReference type="InterPro" id="IPR050371">
    <property type="entry name" value="Fungal_virulence_M36"/>
</dbReference>
<dbReference type="InterPro" id="IPR001842">
    <property type="entry name" value="Peptidase_M36"/>
</dbReference>
<dbReference type="PANTHER" id="PTHR33478">
    <property type="entry name" value="EXTRACELLULAR METALLOPROTEINASE MEP"/>
    <property type="match status" value="1"/>
</dbReference>
<evidence type="ECO:0000256" key="1">
    <source>
        <dbReference type="ARBA" id="ARBA00022670"/>
    </source>
</evidence>
<dbReference type="AlphaFoldDB" id="A0A5K1K078"/>
<dbReference type="Pfam" id="PF07504">
    <property type="entry name" value="FTP"/>
    <property type="match status" value="1"/>
</dbReference>
<feature type="signal peptide" evidence="7">
    <location>
        <begin position="1"/>
        <end position="23"/>
    </location>
</feature>
<proteinExistence type="inferred from homology"/>
<evidence type="ECO:0000313" key="9">
    <source>
        <dbReference type="EMBL" id="VWO99013.1"/>
    </source>
</evidence>
<name>A0A5K1K078_9APHY</name>
<dbReference type="GO" id="GO:0005615">
    <property type="term" value="C:extracellular space"/>
    <property type="evidence" value="ECO:0007669"/>
    <property type="project" value="InterPro"/>
</dbReference>
<feature type="chain" id="PRO_5023974923" description="Extracellular metalloproteinase" evidence="7">
    <location>
        <begin position="24"/>
        <end position="360"/>
    </location>
</feature>
<dbReference type="InterPro" id="IPR011096">
    <property type="entry name" value="FTP_domain"/>
</dbReference>
<keyword evidence="5 7" id="KW-0482">Metalloprotease</keyword>
<dbReference type="EMBL" id="LR727337">
    <property type="protein sequence ID" value="VWO99013.1"/>
    <property type="molecule type" value="Genomic_DNA"/>
</dbReference>
<keyword evidence="7" id="KW-0964">Secreted</keyword>
<evidence type="ECO:0000259" key="8">
    <source>
        <dbReference type="Pfam" id="PF07504"/>
    </source>
</evidence>